<comment type="caution">
    <text evidence="1">The sequence shown here is derived from an EMBL/GenBank/DDBJ whole genome shotgun (WGS) entry which is preliminary data.</text>
</comment>
<dbReference type="Proteomes" id="UP000186817">
    <property type="component" value="Unassembled WGS sequence"/>
</dbReference>
<keyword evidence="2" id="KW-1185">Reference proteome</keyword>
<organism evidence="1 2">
    <name type="scientific">Symbiodinium microadriaticum</name>
    <name type="common">Dinoflagellate</name>
    <name type="synonym">Zooxanthella microadriatica</name>
    <dbReference type="NCBI Taxonomy" id="2951"/>
    <lineage>
        <taxon>Eukaryota</taxon>
        <taxon>Sar</taxon>
        <taxon>Alveolata</taxon>
        <taxon>Dinophyceae</taxon>
        <taxon>Suessiales</taxon>
        <taxon>Symbiodiniaceae</taxon>
        <taxon>Symbiodinium</taxon>
    </lineage>
</organism>
<proteinExistence type="predicted"/>
<accession>A0A1Q9CWF1</accession>
<gene>
    <name evidence="1" type="ORF">AK812_SmicGene31540</name>
</gene>
<evidence type="ECO:0000313" key="1">
    <source>
        <dbReference type="EMBL" id="OLP87237.1"/>
    </source>
</evidence>
<dbReference type="OrthoDB" id="434933at2759"/>
<name>A0A1Q9CWF1_SYMMI</name>
<evidence type="ECO:0000313" key="2">
    <source>
        <dbReference type="Proteomes" id="UP000186817"/>
    </source>
</evidence>
<sequence>MLLLCVPRIDFTWNGPKLGGENASERFRFARPLSPLLLLSFLGAFRGQGFALVGYGLPADLDREEVETSSFPDFTAEAGEEEVVGAVAAFSLCHGARALCIAEAALQGLEESKEQVLCLQRAAELRGLLLRSLAVNHPVTFFRSLALTLGPAPGVHVRSVKGVAPKAQPLMQSKELMANLVSTVLSGSSALKVRRGLRSDEADEEGPGEACAALCESLVQHISKKILAGDGEDDVVAKAWTLLDDICHFAKTDVPRTRSTPLVQMVLPQAGARLAAASGRLQASGIEVESLVTCLGRNVLEKLKDLVPPLLDLALTRRQEAPPEPSKAECVAHQSAAARYTSAH</sequence>
<dbReference type="AlphaFoldDB" id="A0A1Q9CWF1"/>
<protein>
    <submittedName>
        <fullName evidence="1">Uncharacterized protein</fullName>
    </submittedName>
</protein>
<reference evidence="1 2" key="1">
    <citation type="submission" date="2016-02" db="EMBL/GenBank/DDBJ databases">
        <title>Genome analysis of coral dinoflagellate symbionts highlights evolutionary adaptations to a symbiotic lifestyle.</title>
        <authorList>
            <person name="Aranda M."/>
            <person name="Li Y."/>
            <person name="Liew Y.J."/>
            <person name="Baumgarten S."/>
            <person name="Simakov O."/>
            <person name="Wilson M."/>
            <person name="Piel J."/>
            <person name="Ashoor H."/>
            <person name="Bougouffa S."/>
            <person name="Bajic V.B."/>
            <person name="Ryu T."/>
            <person name="Ravasi T."/>
            <person name="Bayer T."/>
            <person name="Micklem G."/>
            <person name="Kim H."/>
            <person name="Bhak J."/>
            <person name="Lajeunesse T.C."/>
            <person name="Voolstra C.R."/>
        </authorList>
    </citation>
    <scope>NUCLEOTIDE SEQUENCE [LARGE SCALE GENOMIC DNA]</scope>
    <source>
        <strain evidence="1 2">CCMP2467</strain>
    </source>
</reference>
<dbReference type="EMBL" id="LSRX01000871">
    <property type="protein sequence ID" value="OLP87237.1"/>
    <property type="molecule type" value="Genomic_DNA"/>
</dbReference>